<dbReference type="RefSeq" id="WP_095542534.1">
    <property type="nucleotide sequence ID" value="NZ_NSJC01000009.1"/>
</dbReference>
<dbReference type="AlphaFoldDB" id="A0A2A2T4S3"/>
<evidence type="ECO:0000313" key="3">
    <source>
        <dbReference type="Proteomes" id="UP000217780"/>
    </source>
</evidence>
<feature type="region of interest" description="Disordered" evidence="1">
    <location>
        <begin position="30"/>
        <end position="54"/>
    </location>
</feature>
<name>A0A2A2T4S3_9BURK</name>
<sequence>MQITIHTLNIHLTPAEPALGAALVKAALAAQHEESAEQPQEEAQQQTEEPQAREIELPPEIAALLATALLKQIHTQPA</sequence>
<organism evidence="2 3">
    <name type="scientific">Vandammella animalimorsus</name>
    <dbReference type="NCBI Taxonomy" id="2029117"/>
    <lineage>
        <taxon>Bacteria</taxon>
        <taxon>Pseudomonadati</taxon>
        <taxon>Pseudomonadota</taxon>
        <taxon>Betaproteobacteria</taxon>
        <taxon>Burkholderiales</taxon>
        <taxon>Comamonadaceae</taxon>
        <taxon>Vandammella</taxon>
    </lineage>
</organism>
<protein>
    <submittedName>
        <fullName evidence="2">Uncharacterized protein</fullName>
    </submittedName>
</protein>
<dbReference type="EMBL" id="NTBI01000007">
    <property type="protein sequence ID" value="PAX16504.1"/>
    <property type="molecule type" value="Genomic_DNA"/>
</dbReference>
<feature type="compositionally biased region" description="Low complexity" evidence="1">
    <location>
        <begin position="37"/>
        <end position="49"/>
    </location>
</feature>
<evidence type="ECO:0000313" key="2">
    <source>
        <dbReference type="EMBL" id="PAX16504.1"/>
    </source>
</evidence>
<proteinExistence type="predicted"/>
<dbReference type="Proteomes" id="UP000217780">
    <property type="component" value="Unassembled WGS sequence"/>
</dbReference>
<dbReference type="GeneID" id="93874821"/>
<evidence type="ECO:0000256" key="1">
    <source>
        <dbReference type="SAM" id="MobiDB-lite"/>
    </source>
</evidence>
<gene>
    <name evidence="2" type="ORF">CLI92_09245</name>
</gene>
<comment type="caution">
    <text evidence="2">The sequence shown here is derived from an EMBL/GenBank/DDBJ whole genome shotgun (WGS) entry which is preliminary data.</text>
</comment>
<reference evidence="2 3" key="1">
    <citation type="submission" date="2017-08" db="EMBL/GenBank/DDBJ databases">
        <title>WGS of Clinical strains of the CDC Group NO-1 linked to zoonotic infections in humans.</title>
        <authorList>
            <person name="Bernier A.-M."/>
            <person name="Bernard K."/>
        </authorList>
    </citation>
    <scope>NUCLEOTIDE SEQUENCE [LARGE SCALE GENOMIC DNA]</scope>
    <source>
        <strain evidence="2 3">NML91-0035</strain>
    </source>
</reference>
<accession>A0A2A2T4S3</accession>